<feature type="transmembrane region" description="Helical" evidence="6">
    <location>
        <begin position="281"/>
        <end position="300"/>
    </location>
</feature>
<feature type="region of interest" description="Disordered" evidence="5">
    <location>
        <begin position="498"/>
        <end position="523"/>
    </location>
</feature>
<evidence type="ECO:0000256" key="3">
    <source>
        <dbReference type="ARBA" id="ARBA00022989"/>
    </source>
</evidence>
<dbReference type="RefSeq" id="XP_018998720.1">
    <property type="nucleotide sequence ID" value="XM_019134015.1"/>
</dbReference>
<dbReference type="Pfam" id="PF05653">
    <property type="entry name" value="Mg_trans_NIPA"/>
    <property type="match status" value="1"/>
</dbReference>
<dbReference type="Proteomes" id="UP000094065">
    <property type="component" value="Unassembled WGS sequence"/>
</dbReference>
<sequence length="736" mass="77950">MPTSLAFSSVTTSSLIGVAIACGGNVLISLALTIQKLAHRRNEEALHASEYDSSDEDEGEEEDENGVQRTNPSRGPSPILEEDEPPPTPRPDGDVSFTPPSAGTFGARDLVMEQGTVVTEGFGGQALAEGLRDDGLVKMPIMIVPERSLSDSVTLQVPGNGQGDESALKSQSTSGSSSRVTSPTHKPILTKNHSNLRVKLESPPQHLRPKRMASERHVTDQEVEGQDGHEATSTQTSGQRLGEVQEGQYLKSRLWWAGMVLIAVGEGGNFLSYGFAPASVVAPLGTVALIANCVFAPLILGERFYKREIFGMALAIIGAVTVVWSSSTTNPRLDPDQLLHALTRTPFLIYTSLNLLLLLPLLFLSRLPIATRILPIDVAICALFGGYTVLATKALSSLLSQDFFGAWENGITWGCVAVVGGTSLGQVRWLNRALMRFQSKEVIPTQFVFFTLAAIIGSGVLYQEFEGLTFSSFVNFAFGIATTFFGVYLLTTTPSEPAFELSESGSETEEQVGDGEIQLNDPDDPELVRATSSSSLGFLLPPSSTTNEQAPLLVSSPSLYTSSTTASLAPGIPRRHSDATILHSRGPCAGTGADGRSLTAIPATPRKARLTKRTSTGEFISAPKLVGSQAGVLLLATTPPPNSPAYLATSAGYVPHTGSLRGRGWTLGLGGGGRQGDEESGVEGTGYGSLGRARGRSRSGSVMFAEQRGESGSRQGSHSRSGSKASKRGDDQNQRA</sequence>
<dbReference type="SUPFAM" id="SSF103481">
    <property type="entry name" value="Multidrug resistance efflux transporter EmrE"/>
    <property type="match status" value="1"/>
</dbReference>
<feature type="transmembrane region" description="Helical" evidence="6">
    <location>
        <begin position="347"/>
        <end position="364"/>
    </location>
</feature>
<dbReference type="GeneID" id="30152077"/>
<dbReference type="AlphaFoldDB" id="A0A1E3I8L9"/>
<feature type="compositionally biased region" description="Gly residues" evidence="5">
    <location>
        <begin position="665"/>
        <end position="674"/>
    </location>
</feature>
<comment type="subcellular location">
    <subcellularLocation>
        <location evidence="1">Membrane</location>
        <topology evidence="1">Multi-pass membrane protein</topology>
    </subcellularLocation>
</comment>
<keyword evidence="3 6" id="KW-1133">Transmembrane helix</keyword>
<evidence type="ECO:0000256" key="5">
    <source>
        <dbReference type="SAM" id="MobiDB-lite"/>
    </source>
</evidence>
<reference evidence="7 8" key="1">
    <citation type="submission" date="2016-06" db="EMBL/GenBank/DDBJ databases">
        <title>Evolution of pathogenesis and genome organization in the Tremellales.</title>
        <authorList>
            <person name="Cuomo C."/>
            <person name="Litvintseva A."/>
            <person name="Heitman J."/>
            <person name="Chen Y."/>
            <person name="Sun S."/>
            <person name="Springer D."/>
            <person name="Dromer F."/>
            <person name="Young S."/>
            <person name="Zeng Q."/>
            <person name="Chapman S."/>
            <person name="Gujja S."/>
            <person name="Saif S."/>
            <person name="Birren B."/>
        </authorList>
    </citation>
    <scope>NUCLEOTIDE SEQUENCE [LARGE SCALE GENOMIC DNA]</scope>
    <source>
        <strain evidence="7 8">CBS 6039</strain>
    </source>
</reference>
<evidence type="ECO:0000313" key="7">
    <source>
        <dbReference type="EMBL" id="ODN84917.1"/>
    </source>
</evidence>
<feature type="region of interest" description="Disordered" evidence="5">
    <location>
        <begin position="152"/>
        <end position="240"/>
    </location>
</feature>
<dbReference type="PANTHER" id="PTHR12570:SF65">
    <property type="entry name" value="MAGNESIUM TRANSPORTER NIPA9-RELATED"/>
    <property type="match status" value="1"/>
</dbReference>
<evidence type="ECO:0000313" key="8">
    <source>
        <dbReference type="Proteomes" id="UP000094065"/>
    </source>
</evidence>
<proteinExistence type="predicted"/>
<keyword evidence="2 6" id="KW-0812">Transmembrane</keyword>
<feature type="compositionally biased region" description="Basic and acidic residues" evidence="5">
    <location>
        <begin position="212"/>
        <end position="230"/>
    </location>
</feature>
<keyword evidence="8" id="KW-1185">Reference proteome</keyword>
<accession>A0A1E3I8L9</accession>
<dbReference type="InterPro" id="IPR037185">
    <property type="entry name" value="EmrE-like"/>
</dbReference>
<feature type="region of interest" description="Disordered" evidence="5">
    <location>
        <begin position="45"/>
        <end position="106"/>
    </location>
</feature>
<organism evidence="7 8">
    <name type="scientific">Cryptococcus amylolentus CBS 6039</name>
    <dbReference type="NCBI Taxonomy" id="1295533"/>
    <lineage>
        <taxon>Eukaryota</taxon>
        <taxon>Fungi</taxon>
        <taxon>Dikarya</taxon>
        <taxon>Basidiomycota</taxon>
        <taxon>Agaricomycotina</taxon>
        <taxon>Tremellomycetes</taxon>
        <taxon>Tremellales</taxon>
        <taxon>Cryptococcaceae</taxon>
        <taxon>Cryptococcus</taxon>
    </lineage>
</organism>
<feature type="compositionally biased region" description="Low complexity" evidence="5">
    <location>
        <begin position="168"/>
        <end position="184"/>
    </location>
</feature>
<feature type="transmembrane region" description="Helical" evidence="6">
    <location>
        <begin position="254"/>
        <end position="275"/>
    </location>
</feature>
<feature type="region of interest" description="Disordered" evidence="5">
    <location>
        <begin position="665"/>
        <end position="736"/>
    </location>
</feature>
<dbReference type="EMBL" id="AWGJ01000001">
    <property type="protein sequence ID" value="ODN84917.1"/>
    <property type="molecule type" value="Genomic_DNA"/>
</dbReference>
<feature type="transmembrane region" description="Helical" evidence="6">
    <location>
        <begin position="12"/>
        <end position="34"/>
    </location>
</feature>
<protein>
    <submittedName>
        <fullName evidence="7">Uncharacterized protein</fullName>
    </submittedName>
</protein>
<evidence type="ECO:0000256" key="6">
    <source>
        <dbReference type="SAM" id="Phobius"/>
    </source>
</evidence>
<dbReference type="OrthoDB" id="165382at2759"/>
<dbReference type="GO" id="GO:0016020">
    <property type="term" value="C:membrane"/>
    <property type="evidence" value="ECO:0007669"/>
    <property type="project" value="UniProtKB-SubCell"/>
</dbReference>
<gene>
    <name evidence="7" type="ORF">L202_00768</name>
</gene>
<feature type="compositionally biased region" description="Acidic residues" evidence="5">
    <location>
        <begin position="52"/>
        <end position="65"/>
    </location>
</feature>
<evidence type="ECO:0000256" key="1">
    <source>
        <dbReference type="ARBA" id="ARBA00004141"/>
    </source>
</evidence>
<dbReference type="InterPro" id="IPR008521">
    <property type="entry name" value="Mg_trans_NIPA"/>
</dbReference>
<name>A0A1E3I8L9_9TREE</name>
<keyword evidence="4 6" id="KW-0472">Membrane</keyword>
<feature type="transmembrane region" description="Helical" evidence="6">
    <location>
        <begin position="376"/>
        <end position="399"/>
    </location>
</feature>
<evidence type="ECO:0000256" key="2">
    <source>
        <dbReference type="ARBA" id="ARBA00022692"/>
    </source>
</evidence>
<feature type="compositionally biased region" description="Basic and acidic residues" evidence="5">
    <location>
        <begin position="727"/>
        <end position="736"/>
    </location>
</feature>
<dbReference type="PANTHER" id="PTHR12570">
    <property type="match status" value="1"/>
</dbReference>
<feature type="transmembrane region" description="Helical" evidence="6">
    <location>
        <begin position="468"/>
        <end position="490"/>
    </location>
</feature>
<feature type="transmembrane region" description="Helical" evidence="6">
    <location>
        <begin position="442"/>
        <end position="462"/>
    </location>
</feature>
<feature type="compositionally biased region" description="Low complexity" evidence="5">
    <location>
        <begin position="710"/>
        <end position="723"/>
    </location>
</feature>
<dbReference type="GO" id="GO:0015095">
    <property type="term" value="F:magnesium ion transmembrane transporter activity"/>
    <property type="evidence" value="ECO:0007669"/>
    <property type="project" value="InterPro"/>
</dbReference>
<comment type="caution">
    <text evidence="7">The sequence shown here is derived from an EMBL/GenBank/DDBJ whole genome shotgun (WGS) entry which is preliminary data.</text>
</comment>
<feature type="transmembrane region" description="Helical" evidence="6">
    <location>
        <begin position="309"/>
        <end position="327"/>
    </location>
</feature>
<evidence type="ECO:0000256" key="4">
    <source>
        <dbReference type="ARBA" id="ARBA00023136"/>
    </source>
</evidence>